<accession>A0A8A3P9H5</accession>
<keyword evidence="3" id="KW-0964">Secreted</keyword>
<evidence type="ECO:0000256" key="18">
    <source>
        <dbReference type="SAM" id="SignalP"/>
    </source>
</evidence>
<evidence type="ECO:0000256" key="2">
    <source>
        <dbReference type="ARBA" id="ARBA00005641"/>
    </source>
</evidence>
<feature type="signal peptide" evidence="18">
    <location>
        <begin position="1"/>
        <end position="17"/>
    </location>
</feature>
<reference evidence="20" key="1">
    <citation type="submission" date="2020-10" db="EMBL/GenBank/DDBJ databases">
        <title>Genome Sequence of Monilinia vaccinii-corymbosi Sheds Light on Mummy Berry Disease Infection of Blueberry and Mating Type.</title>
        <authorList>
            <person name="Yow A.G."/>
            <person name="Zhang Y."/>
            <person name="Bansal K."/>
            <person name="Eacker S.M."/>
            <person name="Sullivan S."/>
            <person name="Liachko I."/>
            <person name="Cubeta M.A."/>
            <person name="Rollins J.A."/>
            <person name="Ashrafi H."/>
        </authorList>
    </citation>
    <scope>NUCLEOTIDE SEQUENCE</scope>
    <source>
        <strain evidence="20">RL-1</strain>
    </source>
</reference>
<keyword evidence="9" id="KW-0961">Cell wall biogenesis/degradation</keyword>
<protein>
    <recommendedName>
        <fullName evidence="13">glucan endo-1,6-beta-glucosidase</fullName>
        <ecNumber evidence="13">3.2.1.75</ecNumber>
    </recommendedName>
    <alternativeName>
        <fullName evidence="15">Beta-1,6-glucanase B</fullName>
    </alternativeName>
    <alternativeName>
        <fullName evidence="14">Endo-1,6-beta-D-glucanase B</fullName>
    </alternativeName>
    <alternativeName>
        <fullName evidence="16">Endo-1,6-beta-glucanase B</fullName>
    </alternativeName>
</protein>
<feature type="domain" description="Glycoside hydrolase family 5" evidence="19">
    <location>
        <begin position="100"/>
        <end position="383"/>
    </location>
</feature>
<dbReference type="OrthoDB" id="1887033at2759"/>
<comment type="function">
    <text evidence="12">Beta-glucanases participate in the metabolism of beta-glucan, the main structural component of the cell wall. Acts on lutean, pustulan and 1,6-oligo-beta-D-glucosides.</text>
</comment>
<dbReference type="InterPro" id="IPR001547">
    <property type="entry name" value="Glyco_hydro_5"/>
</dbReference>
<dbReference type="PANTHER" id="PTHR31297">
    <property type="entry name" value="GLUCAN ENDO-1,6-BETA-GLUCOSIDASE B"/>
    <property type="match status" value="1"/>
</dbReference>
<evidence type="ECO:0000256" key="13">
    <source>
        <dbReference type="ARBA" id="ARBA00038935"/>
    </source>
</evidence>
<organism evidence="20 21">
    <name type="scientific">Monilinia vaccinii-corymbosi</name>
    <dbReference type="NCBI Taxonomy" id="61207"/>
    <lineage>
        <taxon>Eukaryota</taxon>
        <taxon>Fungi</taxon>
        <taxon>Dikarya</taxon>
        <taxon>Ascomycota</taxon>
        <taxon>Pezizomycotina</taxon>
        <taxon>Leotiomycetes</taxon>
        <taxon>Helotiales</taxon>
        <taxon>Sclerotiniaceae</taxon>
        <taxon>Monilinia</taxon>
    </lineage>
</organism>
<evidence type="ECO:0000313" key="21">
    <source>
        <dbReference type="Proteomes" id="UP000672032"/>
    </source>
</evidence>
<evidence type="ECO:0000256" key="4">
    <source>
        <dbReference type="ARBA" id="ARBA00022729"/>
    </source>
</evidence>
<gene>
    <name evidence="20" type="ORF">DSL72_001667</name>
</gene>
<dbReference type="Gene3D" id="3.20.20.80">
    <property type="entry name" value="Glycosidases"/>
    <property type="match status" value="1"/>
</dbReference>
<evidence type="ECO:0000256" key="10">
    <source>
        <dbReference type="ARBA" id="ARBA00023326"/>
    </source>
</evidence>
<dbReference type="AlphaFoldDB" id="A0A8A3P9H5"/>
<keyword evidence="7" id="KW-0119">Carbohydrate metabolism</keyword>
<keyword evidence="10" id="KW-0624">Polysaccharide degradation</keyword>
<evidence type="ECO:0000256" key="1">
    <source>
        <dbReference type="ARBA" id="ARBA00004613"/>
    </source>
</evidence>
<dbReference type="EMBL" id="CP063407">
    <property type="protein sequence ID" value="QSZ32098.1"/>
    <property type="molecule type" value="Genomic_DNA"/>
</dbReference>
<dbReference type="InterPro" id="IPR050386">
    <property type="entry name" value="Glycosyl_hydrolase_5"/>
</dbReference>
<evidence type="ECO:0000256" key="16">
    <source>
        <dbReference type="ARBA" id="ARBA00043257"/>
    </source>
</evidence>
<dbReference type="InterPro" id="IPR017853">
    <property type="entry name" value="GH"/>
</dbReference>
<evidence type="ECO:0000256" key="7">
    <source>
        <dbReference type="ARBA" id="ARBA00023277"/>
    </source>
</evidence>
<dbReference type="GO" id="GO:0009986">
    <property type="term" value="C:cell surface"/>
    <property type="evidence" value="ECO:0007669"/>
    <property type="project" value="TreeGrafter"/>
</dbReference>
<dbReference type="GO" id="GO:0046557">
    <property type="term" value="F:glucan endo-1,6-beta-glucosidase activity"/>
    <property type="evidence" value="ECO:0007669"/>
    <property type="project" value="UniProtKB-EC"/>
</dbReference>
<evidence type="ECO:0000313" key="20">
    <source>
        <dbReference type="EMBL" id="QSZ32098.1"/>
    </source>
</evidence>
<evidence type="ECO:0000256" key="3">
    <source>
        <dbReference type="ARBA" id="ARBA00022525"/>
    </source>
</evidence>
<evidence type="ECO:0000256" key="9">
    <source>
        <dbReference type="ARBA" id="ARBA00023316"/>
    </source>
</evidence>
<dbReference type="Proteomes" id="UP000672032">
    <property type="component" value="Chromosome 3"/>
</dbReference>
<evidence type="ECO:0000256" key="15">
    <source>
        <dbReference type="ARBA" id="ARBA00042025"/>
    </source>
</evidence>
<dbReference type="GO" id="GO:0004338">
    <property type="term" value="F:glucan exo-1,3-beta-glucosidase activity"/>
    <property type="evidence" value="ECO:0007669"/>
    <property type="project" value="TreeGrafter"/>
</dbReference>
<comment type="similarity">
    <text evidence="2 17">Belongs to the glycosyl hydrolase 5 (cellulase A) family.</text>
</comment>
<evidence type="ECO:0000256" key="14">
    <source>
        <dbReference type="ARBA" id="ARBA00041472"/>
    </source>
</evidence>
<evidence type="ECO:0000259" key="19">
    <source>
        <dbReference type="Pfam" id="PF00150"/>
    </source>
</evidence>
<keyword evidence="21" id="KW-1185">Reference proteome</keyword>
<dbReference type="FunFam" id="3.20.20.80:FF:000269">
    <property type="entry name" value="Probable glucan endo-1,6-beta-glucosidase B"/>
    <property type="match status" value="1"/>
</dbReference>
<dbReference type="SUPFAM" id="SSF51445">
    <property type="entry name" value="(Trans)glycosidases"/>
    <property type="match status" value="1"/>
</dbReference>
<dbReference type="GO" id="GO:0071555">
    <property type="term" value="P:cell wall organization"/>
    <property type="evidence" value="ECO:0007669"/>
    <property type="project" value="UniProtKB-KW"/>
</dbReference>
<keyword evidence="6" id="KW-0325">Glycoprotein</keyword>
<dbReference type="EC" id="3.2.1.75" evidence="13"/>
<dbReference type="PANTHER" id="PTHR31297:SF39">
    <property type="entry name" value="GLUCAN ENDO-1,6-BETA-GLUCOSIDASE B"/>
    <property type="match status" value="1"/>
</dbReference>
<dbReference type="GO" id="GO:0009251">
    <property type="term" value="P:glucan catabolic process"/>
    <property type="evidence" value="ECO:0007669"/>
    <property type="project" value="TreeGrafter"/>
</dbReference>
<feature type="chain" id="PRO_5032274174" description="glucan endo-1,6-beta-glucosidase" evidence="18">
    <location>
        <begin position="18"/>
        <end position="417"/>
    </location>
</feature>
<dbReference type="GO" id="GO:0005576">
    <property type="term" value="C:extracellular region"/>
    <property type="evidence" value="ECO:0007669"/>
    <property type="project" value="UniProtKB-SubCell"/>
</dbReference>
<keyword evidence="5 17" id="KW-0378">Hydrolase</keyword>
<evidence type="ECO:0000256" key="12">
    <source>
        <dbReference type="ARBA" id="ARBA00037628"/>
    </source>
</evidence>
<comment type="catalytic activity">
    <reaction evidence="11">
        <text>Random hydrolysis of (1-&gt;6)-linkages in (1-&gt;6)-beta-D-glucans.</text>
        <dbReference type="EC" id="3.2.1.75"/>
    </reaction>
</comment>
<dbReference type="Pfam" id="PF00150">
    <property type="entry name" value="Cellulase"/>
    <property type="match status" value="1"/>
</dbReference>
<comment type="subcellular location">
    <subcellularLocation>
        <location evidence="1">Secreted</location>
    </subcellularLocation>
</comment>
<evidence type="ECO:0000256" key="17">
    <source>
        <dbReference type="RuleBase" id="RU361153"/>
    </source>
</evidence>
<evidence type="ECO:0000256" key="8">
    <source>
        <dbReference type="ARBA" id="ARBA00023295"/>
    </source>
</evidence>
<name>A0A8A3P9H5_9HELO</name>
<evidence type="ECO:0000256" key="11">
    <source>
        <dbReference type="ARBA" id="ARBA00036633"/>
    </source>
</evidence>
<evidence type="ECO:0000256" key="5">
    <source>
        <dbReference type="ARBA" id="ARBA00022801"/>
    </source>
</evidence>
<keyword evidence="8 17" id="KW-0326">Glycosidase</keyword>
<proteinExistence type="inferred from homology"/>
<keyword evidence="4 18" id="KW-0732">Signal</keyword>
<sequence>MHISTLLTAFLAGIASAWMPGVEKELLSEEGVSLFNSEAKHPTARRWTPASGKIRGVNLGSLFVFEPWIAESEWSSMGCGPYKSEFDCVSGLGQDKANAAFQKHWNTWITDKDISQMACFGLNTIRIPVGYWMMESLVYADSEHFPQGGFQYLEKICNTAANAGFYIIIDMHGAPGAQVATNPDSGQYAPKPGFYVDYQYARGEKFLSWLTTNIHQNRAFRNVGMIGIVNEPVQDTAQAASMISNYYPAAYKAIRNAEAAAGVTSNDFLHIQVMDQGWGSGDPNAGLAGGVSLAYDEHRYLKWSSVAVSQTAYLQSSCTYNPISSTGGPTIVGEFSLSPPDNVQDTADWATSTQAAFYKKWFEAQIMGYEKYALGWIFWTWKAQLNDYRWSYLDAVQAGVIPKDLNSVAGSGACYGV</sequence>
<evidence type="ECO:0000256" key="6">
    <source>
        <dbReference type="ARBA" id="ARBA00023180"/>
    </source>
</evidence>